<dbReference type="Pfam" id="PF03480">
    <property type="entry name" value="DctP"/>
    <property type="match status" value="1"/>
</dbReference>
<accession>A0A430KTB1</accession>
<dbReference type="AlphaFoldDB" id="A0A430KTB1"/>
<sequence length="316" mass="35406">MLLSMTTMAASLKIATDSGAKGSPAGNAIEYWAELINKESNGDLHVDVFYQNQLGGQQEVFDLLVAGEVDLMLNWPMTSYDKRLSVLYTPYMFFNWDEALTAYGQGGWANNMLNGIYNDQGLKFLGAWPEGFVGVATRGSYAKNIAEAENLKVRTPPSFPFPQTLQALGYQATAIDWGEVFTSIQTGVVDGDAGNVIYFDYEYFRDVLDYYVRTKHLFSTGALTMNSESFEKLTDEQQEIVRSSAQKVMEKQFQDGKAFDALYVQKSKESGMEYIEPPESTIHDYATVVREKVWPLMEEAVGKEIMDTIKENATAL</sequence>
<evidence type="ECO:0000256" key="3">
    <source>
        <dbReference type="ARBA" id="ARBA00022729"/>
    </source>
</evidence>
<comment type="caution">
    <text evidence="4">The sequence shown here is derived from an EMBL/GenBank/DDBJ whole genome shotgun (WGS) entry which is preliminary data.</text>
</comment>
<keyword evidence="5" id="KW-1185">Reference proteome</keyword>
<gene>
    <name evidence="4" type="ORF">EH243_06330</name>
</gene>
<evidence type="ECO:0000256" key="1">
    <source>
        <dbReference type="ARBA" id="ARBA00009023"/>
    </source>
</evidence>
<dbReference type="PANTHER" id="PTHR33376:SF7">
    <property type="entry name" value="C4-DICARBOXYLATE-BINDING PROTEIN DCTB"/>
    <property type="match status" value="1"/>
</dbReference>
<evidence type="ECO:0000313" key="5">
    <source>
        <dbReference type="Proteomes" id="UP000283087"/>
    </source>
</evidence>
<protein>
    <submittedName>
        <fullName evidence="4">C4-dicarboxylate ABC transporter substrate-binding protein</fullName>
    </submittedName>
</protein>
<keyword evidence="2" id="KW-0813">Transport</keyword>
<dbReference type="Proteomes" id="UP000283087">
    <property type="component" value="Unassembled WGS sequence"/>
</dbReference>
<organism evidence="4 5">
    <name type="scientific">Amphritea opalescens</name>
    <dbReference type="NCBI Taxonomy" id="2490544"/>
    <lineage>
        <taxon>Bacteria</taxon>
        <taxon>Pseudomonadati</taxon>
        <taxon>Pseudomonadota</taxon>
        <taxon>Gammaproteobacteria</taxon>
        <taxon>Oceanospirillales</taxon>
        <taxon>Oceanospirillaceae</taxon>
        <taxon>Amphritea</taxon>
    </lineage>
</organism>
<reference evidence="4 5" key="1">
    <citation type="submission" date="2018-11" db="EMBL/GenBank/DDBJ databases">
        <title>The draft genome sequence of Amphritea opalescens ANRC-JH13T.</title>
        <authorList>
            <person name="Fang Z."/>
            <person name="Zhang Y."/>
            <person name="Han X."/>
        </authorList>
    </citation>
    <scope>NUCLEOTIDE SEQUENCE [LARGE SCALE GENOMIC DNA]</scope>
    <source>
        <strain evidence="4 5">ANRC-JH13</strain>
    </source>
</reference>
<evidence type="ECO:0000256" key="2">
    <source>
        <dbReference type="ARBA" id="ARBA00022448"/>
    </source>
</evidence>
<dbReference type="InterPro" id="IPR018389">
    <property type="entry name" value="DctP_fam"/>
</dbReference>
<dbReference type="OrthoDB" id="8690069at2"/>
<dbReference type="PANTHER" id="PTHR33376">
    <property type="match status" value="1"/>
</dbReference>
<proteinExistence type="inferred from homology"/>
<dbReference type="Gene3D" id="3.40.190.170">
    <property type="entry name" value="Bacterial extracellular solute-binding protein, family 7"/>
    <property type="match status" value="1"/>
</dbReference>
<evidence type="ECO:0000313" key="4">
    <source>
        <dbReference type="EMBL" id="RTE66752.1"/>
    </source>
</evidence>
<dbReference type="EMBL" id="RQXW01000004">
    <property type="protein sequence ID" value="RTE66752.1"/>
    <property type="molecule type" value="Genomic_DNA"/>
</dbReference>
<comment type="similarity">
    <text evidence="1">Belongs to the bacterial solute-binding protein 7 family.</text>
</comment>
<dbReference type="NCBIfam" id="NF037995">
    <property type="entry name" value="TRAP_S1"/>
    <property type="match status" value="1"/>
</dbReference>
<keyword evidence="3" id="KW-0732">Signal</keyword>
<name>A0A430KTB1_9GAMM</name>
<dbReference type="InterPro" id="IPR038404">
    <property type="entry name" value="TRAP_DctP_sf"/>
</dbReference>
<dbReference type="GO" id="GO:0055085">
    <property type="term" value="P:transmembrane transport"/>
    <property type="evidence" value="ECO:0007669"/>
    <property type="project" value="InterPro"/>
</dbReference>